<dbReference type="WBParaSite" id="PEQ_0000139501-mRNA-1">
    <property type="protein sequence ID" value="PEQ_0000139501-mRNA-1"/>
    <property type="gene ID" value="PEQ_0000139501"/>
</dbReference>
<protein>
    <submittedName>
        <fullName evidence="2">Uncharacterized protein</fullName>
    </submittedName>
</protein>
<evidence type="ECO:0000313" key="1">
    <source>
        <dbReference type="Proteomes" id="UP000887564"/>
    </source>
</evidence>
<accession>A0A914R9L5</accession>
<dbReference type="AlphaFoldDB" id="A0A914R9L5"/>
<proteinExistence type="predicted"/>
<reference evidence="2" key="1">
    <citation type="submission" date="2022-11" db="UniProtKB">
        <authorList>
            <consortium name="WormBaseParasite"/>
        </authorList>
    </citation>
    <scope>IDENTIFICATION</scope>
</reference>
<evidence type="ECO:0000313" key="2">
    <source>
        <dbReference type="WBParaSite" id="PEQ_0000139501-mRNA-1"/>
    </source>
</evidence>
<name>A0A914R9L5_PAREQ</name>
<sequence>MNCCEVAYESVSYAIFQTLHKLKYGIIDSLLACNSAKCEILIKGCFRLFFSSPWQFETGSRYINYAIYRFLQLHPPGRLLHLCVVNGSLVSKWIHHSAVPQFGSNPNNGVIARKLVP</sequence>
<organism evidence="1 2">
    <name type="scientific">Parascaris equorum</name>
    <name type="common">Equine roundworm</name>
    <dbReference type="NCBI Taxonomy" id="6256"/>
    <lineage>
        <taxon>Eukaryota</taxon>
        <taxon>Metazoa</taxon>
        <taxon>Ecdysozoa</taxon>
        <taxon>Nematoda</taxon>
        <taxon>Chromadorea</taxon>
        <taxon>Rhabditida</taxon>
        <taxon>Spirurina</taxon>
        <taxon>Ascaridomorpha</taxon>
        <taxon>Ascaridoidea</taxon>
        <taxon>Ascarididae</taxon>
        <taxon>Parascaris</taxon>
    </lineage>
</organism>
<keyword evidence="1" id="KW-1185">Reference proteome</keyword>
<dbReference type="Proteomes" id="UP000887564">
    <property type="component" value="Unplaced"/>
</dbReference>